<dbReference type="CDD" id="cd00067">
    <property type="entry name" value="GAL4"/>
    <property type="match status" value="1"/>
</dbReference>
<dbReference type="GO" id="GO:0000978">
    <property type="term" value="F:RNA polymerase II cis-regulatory region sequence-specific DNA binding"/>
    <property type="evidence" value="ECO:0007669"/>
    <property type="project" value="TreeGrafter"/>
</dbReference>
<reference evidence="11" key="1">
    <citation type="submission" date="2010-07" db="EMBL/GenBank/DDBJ databases">
        <title>The genome sequence of Gaeumannomyces graminis var. tritici strain R3-111a-1.</title>
        <authorList>
            <consortium name="The Broad Institute Genome Sequencing Platform"/>
            <person name="Ma L.-J."/>
            <person name="Dead R."/>
            <person name="Young S."/>
            <person name="Zeng Q."/>
            <person name="Koehrsen M."/>
            <person name="Alvarado L."/>
            <person name="Berlin A."/>
            <person name="Chapman S.B."/>
            <person name="Chen Z."/>
            <person name="Freedman E."/>
            <person name="Gellesch M."/>
            <person name="Goldberg J."/>
            <person name="Griggs A."/>
            <person name="Gujja S."/>
            <person name="Heilman E.R."/>
            <person name="Heiman D."/>
            <person name="Hepburn T."/>
            <person name="Howarth C."/>
            <person name="Jen D."/>
            <person name="Larson L."/>
            <person name="Mehta T."/>
            <person name="Neiman D."/>
            <person name="Pearson M."/>
            <person name="Roberts A."/>
            <person name="Saif S."/>
            <person name="Shea T."/>
            <person name="Shenoy N."/>
            <person name="Sisk P."/>
            <person name="Stolte C."/>
            <person name="Sykes S."/>
            <person name="Walk T."/>
            <person name="White J."/>
            <person name="Yandava C."/>
            <person name="Haas B."/>
            <person name="Nusbaum C."/>
            <person name="Birren B."/>
        </authorList>
    </citation>
    <scope>NUCLEOTIDE SEQUENCE [LARGE SCALE GENOMIC DNA]</scope>
    <source>
        <strain evidence="11">R3-111a-1</strain>
    </source>
</reference>
<dbReference type="CDD" id="cd12148">
    <property type="entry name" value="fungal_TF_MHR"/>
    <property type="match status" value="1"/>
</dbReference>
<feature type="region of interest" description="Disordered" evidence="6">
    <location>
        <begin position="878"/>
        <end position="898"/>
    </location>
</feature>
<dbReference type="PROSITE" id="PS50048">
    <property type="entry name" value="ZN2_CY6_FUNGAL_2"/>
    <property type="match status" value="1"/>
</dbReference>
<evidence type="ECO:0000256" key="5">
    <source>
        <dbReference type="ARBA" id="ARBA00023242"/>
    </source>
</evidence>
<evidence type="ECO:0000256" key="1">
    <source>
        <dbReference type="ARBA" id="ARBA00022723"/>
    </source>
</evidence>
<dbReference type="InterPro" id="IPR001138">
    <property type="entry name" value="Zn2Cys6_DnaBD"/>
</dbReference>
<evidence type="ECO:0000256" key="2">
    <source>
        <dbReference type="ARBA" id="ARBA00023015"/>
    </source>
</evidence>
<evidence type="ECO:0000256" key="3">
    <source>
        <dbReference type="ARBA" id="ARBA00023125"/>
    </source>
</evidence>
<dbReference type="RefSeq" id="XP_009219666.1">
    <property type="nucleotide sequence ID" value="XM_009221402.1"/>
</dbReference>
<protein>
    <recommendedName>
        <fullName evidence="8">Zn(2)-C6 fungal-type domain-containing protein</fullName>
    </recommendedName>
</protein>
<dbReference type="SUPFAM" id="SSF57701">
    <property type="entry name" value="Zn2/Cys6 DNA-binding domain"/>
    <property type="match status" value="1"/>
</dbReference>
<feature type="transmembrane region" description="Helical" evidence="7">
    <location>
        <begin position="687"/>
        <end position="706"/>
    </location>
</feature>
<dbReference type="InterPro" id="IPR036864">
    <property type="entry name" value="Zn2-C6_fun-type_DNA-bd_sf"/>
</dbReference>
<evidence type="ECO:0000313" key="10">
    <source>
        <dbReference type="EnsemblFungi" id="EJT78521"/>
    </source>
</evidence>
<reference evidence="10" key="4">
    <citation type="journal article" date="2015" name="G3 (Bethesda)">
        <title>Genome sequences of three phytopathogenic species of the Magnaporthaceae family of fungi.</title>
        <authorList>
            <person name="Okagaki L.H."/>
            <person name="Nunes C.C."/>
            <person name="Sailsbery J."/>
            <person name="Clay B."/>
            <person name="Brown D."/>
            <person name="John T."/>
            <person name="Oh Y."/>
            <person name="Young N."/>
            <person name="Fitzgerald M."/>
            <person name="Haas B.J."/>
            <person name="Zeng Q."/>
            <person name="Young S."/>
            <person name="Adiconis X."/>
            <person name="Fan L."/>
            <person name="Levin J.Z."/>
            <person name="Mitchell T.K."/>
            <person name="Okubara P.A."/>
            <person name="Farman M.L."/>
            <person name="Kohn L.M."/>
            <person name="Birren B."/>
            <person name="Ma L.-J."/>
            <person name="Dean R.A."/>
        </authorList>
    </citation>
    <scope>NUCLEOTIDE SEQUENCE</scope>
    <source>
        <strain evidence="10">R3-111a-1</strain>
    </source>
</reference>
<gene>
    <name evidence="10" type="primary">20344079</name>
    <name evidence="9" type="ORF">GGTG_03621</name>
</gene>
<dbReference type="GO" id="GO:0000435">
    <property type="term" value="P:positive regulation of transcription from RNA polymerase II promoter by galactose"/>
    <property type="evidence" value="ECO:0007669"/>
    <property type="project" value="TreeGrafter"/>
</dbReference>
<dbReference type="OrthoDB" id="424974at2759"/>
<dbReference type="PANTHER" id="PTHR47424">
    <property type="entry name" value="REGULATORY PROTEIN GAL4"/>
    <property type="match status" value="1"/>
</dbReference>
<keyword evidence="1" id="KW-0479">Metal-binding</keyword>
<reference evidence="10" key="5">
    <citation type="submission" date="2018-04" db="UniProtKB">
        <authorList>
            <consortium name="EnsemblFungi"/>
        </authorList>
    </citation>
    <scope>IDENTIFICATION</scope>
    <source>
        <strain evidence="10">R3-111a-1</strain>
    </source>
</reference>
<dbReference type="EnsemblFungi" id="EJT78521">
    <property type="protein sequence ID" value="EJT78521"/>
    <property type="gene ID" value="GGTG_03621"/>
</dbReference>
<dbReference type="SMART" id="SM00906">
    <property type="entry name" value="Fungal_trans"/>
    <property type="match status" value="1"/>
</dbReference>
<dbReference type="Pfam" id="PF04082">
    <property type="entry name" value="Fungal_trans"/>
    <property type="match status" value="1"/>
</dbReference>
<feature type="region of interest" description="Disordered" evidence="6">
    <location>
        <begin position="244"/>
        <end position="286"/>
    </location>
</feature>
<evidence type="ECO:0000256" key="4">
    <source>
        <dbReference type="ARBA" id="ARBA00023163"/>
    </source>
</evidence>
<dbReference type="GO" id="GO:0005634">
    <property type="term" value="C:nucleus"/>
    <property type="evidence" value="ECO:0007669"/>
    <property type="project" value="TreeGrafter"/>
</dbReference>
<name>J3NQR5_GAET3</name>
<dbReference type="Proteomes" id="UP000006039">
    <property type="component" value="Unassembled WGS sequence"/>
</dbReference>
<evidence type="ECO:0000259" key="8">
    <source>
        <dbReference type="PROSITE" id="PS50048"/>
    </source>
</evidence>
<reference evidence="9" key="3">
    <citation type="submission" date="2010-09" db="EMBL/GenBank/DDBJ databases">
        <title>Annotation of Gaeumannomyces graminis var. tritici R3-111a-1.</title>
        <authorList>
            <consortium name="The Broad Institute Genome Sequencing Platform"/>
            <person name="Ma L.-J."/>
            <person name="Dead R."/>
            <person name="Young S.K."/>
            <person name="Zeng Q."/>
            <person name="Gargeya S."/>
            <person name="Fitzgerald M."/>
            <person name="Haas B."/>
            <person name="Abouelleil A."/>
            <person name="Alvarado L."/>
            <person name="Arachchi H.M."/>
            <person name="Berlin A."/>
            <person name="Brown A."/>
            <person name="Chapman S.B."/>
            <person name="Chen Z."/>
            <person name="Dunbar C."/>
            <person name="Freedman E."/>
            <person name="Gearin G."/>
            <person name="Gellesch M."/>
            <person name="Goldberg J."/>
            <person name="Griggs A."/>
            <person name="Gujja S."/>
            <person name="Heiman D."/>
            <person name="Howarth C."/>
            <person name="Larson L."/>
            <person name="Lui A."/>
            <person name="MacDonald P.J.P."/>
            <person name="Mehta T."/>
            <person name="Montmayeur A."/>
            <person name="Murphy C."/>
            <person name="Neiman D."/>
            <person name="Pearson M."/>
            <person name="Priest M."/>
            <person name="Roberts A."/>
            <person name="Saif S."/>
            <person name="Shea T."/>
            <person name="Shenoy N."/>
            <person name="Sisk P."/>
            <person name="Stolte C."/>
            <person name="Sykes S."/>
            <person name="Yandava C."/>
            <person name="Wortman J."/>
            <person name="Nusbaum C."/>
            <person name="Birren B."/>
        </authorList>
    </citation>
    <scope>NUCLEOTIDE SEQUENCE</scope>
    <source>
        <strain evidence="9">R3-111a-1</strain>
    </source>
</reference>
<dbReference type="GeneID" id="20344079"/>
<dbReference type="EMBL" id="GL385396">
    <property type="protein sequence ID" value="EJT78521.1"/>
    <property type="molecule type" value="Genomic_DNA"/>
</dbReference>
<dbReference type="eggNOG" id="ENOG502RJRW">
    <property type="taxonomic scope" value="Eukaryota"/>
</dbReference>
<accession>J3NQR5</accession>
<dbReference type="Pfam" id="PF00172">
    <property type="entry name" value="Zn_clus"/>
    <property type="match status" value="1"/>
</dbReference>
<evidence type="ECO:0000313" key="9">
    <source>
        <dbReference type="EMBL" id="EJT78521.1"/>
    </source>
</evidence>
<dbReference type="GO" id="GO:0000981">
    <property type="term" value="F:DNA-binding transcription factor activity, RNA polymerase II-specific"/>
    <property type="evidence" value="ECO:0007669"/>
    <property type="project" value="InterPro"/>
</dbReference>
<organism evidence="9">
    <name type="scientific">Gaeumannomyces tritici (strain R3-111a-1)</name>
    <name type="common">Wheat and barley take-all root rot fungus</name>
    <name type="synonym">Gaeumannomyces graminis var. tritici</name>
    <dbReference type="NCBI Taxonomy" id="644352"/>
    <lineage>
        <taxon>Eukaryota</taxon>
        <taxon>Fungi</taxon>
        <taxon>Dikarya</taxon>
        <taxon>Ascomycota</taxon>
        <taxon>Pezizomycotina</taxon>
        <taxon>Sordariomycetes</taxon>
        <taxon>Sordariomycetidae</taxon>
        <taxon>Magnaporthales</taxon>
        <taxon>Magnaporthaceae</taxon>
        <taxon>Gaeumannomyces</taxon>
    </lineage>
</organism>
<keyword evidence="7" id="KW-0472">Membrane</keyword>
<keyword evidence="7" id="KW-0812">Transmembrane</keyword>
<dbReference type="GO" id="GO:0008270">
    <property type="term" value="F:zinc ion binding"/>
    <property type="evidence" value="ECO:0007669"/>
    <property type="project" value="InterPro"/>
</dbReference>
<evidence type="ECO:0000313" key="11">
    <source>
        <dbReference type="Proteomes" id="UP000006039"/>
    </source>
</evidence>
<sequence>MEAGDDDARPASEEAGDGGSSHADIAAATETPTAGDGPPPTKRRKTRLACQECRDRKVRCDGARPVCGACFRKRLSPEQCIFVDVSDQQTAEISPLYVRSLEERIQELERAARGLDGPTPLPYHFGGSNHHPPHQASPRQTCTVRHYDGAPLANNASTPVPIGAGAGHVVVASPIDQHMAASQLIHMQRLGRQEPTSNGNGPAPGREGLGSPEPGSAMGATESTPTESDRAVFLGRSSAAAFVREVRESSRRHGGMSSIASEDANGASPSEGGTSVPYGAAAPRERRRLKRDREALEALMDELILPPRWVADTHLNKYWESIHPLFPVLHKGSFMGWYERIWGDQESSGDDTVHTIRTAHARLNIMLALGCSAGSKLEPGPSSKRSAHIFYERSRALLTQSSVDHGCSMQLVQAHILTAQYLQTTDLVNGCWVAIGTAIRAAQGIGVSEDHPRESQVAREERRRTWWGCIMMDRVASMILGRPSMVAWKTVVPLPLPVDDELLQTTPGSGSIQPNISPARKSRLEFYVYTLHLTEILMTVLEQFYVPHIDLRRAGPEGINIQDLQRLHEIDFSLSRWRASLPIHLRVYSSDRYNGGASAESGSPFAKQAVTLHGRYLHLRILLFRPTTVDLSSGAFLQADAAGKATEFQRGVVKACVSSCVSAARELITLVWNGIDEGKDARATLPWWYAIFYLYTAGTVVLAVLLTPNLRLVFCHLEAAPGAPGAHGDPEGNPESLLQASWSTCVKALSLYQQSGSTFARRCLWILRAIYDQRSTQCDVAADRSPEIAATVPETDAAAAEASTHPLPSAMVTRPSARANGSGTITPTTWQALANAAFEGSGALGPAAGHHTGTAADDFLLDLCWPAGNMDWLHNQPGGFDQGPARVDGVTDGDTAML</sequence>
<keyword evidence="2" id="KW-0805">Transcription regulation</keyword>
<dbReference type="STRING" id="644352.J3NQR5"/>
<keyword evidence="5" id="KW-0539">Nucleus</keyword>
<dbReference type="VEuPathDB" id="FungiDB:GGTG_03621"/>
<evidence type="ECO:0000256" key="6">
    <source>
        <dbReference type="SAM" id="MobiDB-lite"/>
    </source>
</evidence>
<dbReference type="AlphaFoldDB" id="J3NQR5"/>
<proteinExistence type="predicted"/>
<dbReference type="SMART" id="SM00066">
    <property type="entry name" value="GAL4"/>
    <property type="match status" value="1"/>
</dbReference>
<dbReference type="PANTHER" id="PTHR47424:SF3">
    <property type="entry name" value="REGULATORY PROTEIN GAL4"/>
    <property type="match status" value="1"/>
</dbReference>
<keyword evidence="7" id="KW-1133">Transmembrane helix</keyword>
<keyword evidence="3" id="KW-0238">DNA-binding</keyword>
<dbReference type="GO" id="GO:0006351">
    <property type="term" value="P:DNA-templated transcription"/>
    <property type="evidence" value="ECO:0007669"/>
    <property type="project" value="InterPro"/>
</dbReference>
<feature type="domain" description="Zn(2)-C6 fungal-type" evidence="8">
    <location>
        <begin position="49"/>
        <end position="82"/>
    </location>
</feature>
<dbReference type="InterPro" id="IPR051127">
    <property type="entry name" value="Fungal_SecMet_Regulators"/>
</dbReference>
<dbReference type="InterPro" id="IPR007219">
    <property type="entry name" value="XnlR_reg_dom"/>
</dbReference>
<keyword evidence="11" id="KW-1185">Reference proteome</keyword>
<dbReference type="HOGENOM" id="CLU_008511_1_1_1"/>
<keyword evidence="4" id="KW-0804">Transcription</keyword>
<feature type="region of interest" description="Disordered" evidence="6">
    <location>
        <begin position="1"/>
        <end position="48"/>
    </location>
</feature>
<feature type="region of interest" description="Disordered" evidence="6">
    <location>
        <begin position="192"/>
        <end position="232"/>
    </location>
</feature>
<dbReference type="Gene3D" id="4.10.240.10">
    <property type="entry name" value="Zn(2)-C6 fungal-type DNA-binding domain"/>
    <property type="match status" value="1"/>
</dbReference>
<reference evidence="9" key="2">
    <citation type="submission" date="2010-07" db="EMBL/GenBank/DDBJ databases">
        <authorList>
            <consortium name="The Broad Institute Genome Sequencing Platform"/>
            <consortium name="Broad Institute Genome Sequencing Center for Infectious Disease"/>
            <person name="Ma L.-J."/>
            <person name="Dead R."/>
            <person name="Young S."/>
            <person name="Zeng Q."/>
            <person name="Koehrsen M."/>
            <person name="Alvarado L."/>
            <person name="Berlin A."/>
            <person name="Chapman S.B."/>
            <person name="Chen Z."/>
            <person name="Freedman E."/>
            <person name="Gellesch M."/>
            <person name="Goldberg J."/>
            <person name="Griggs A."/>
            <person name="Gujja S."/>
            <person name="Heilman E.R."/>
            <person name="Heiman D."/>
            <person name="Hepburn T."/>
            <person name="Howarth C."/>
            <person name="Jen D."/>
            <person name="Larson L."/>
            <person name="Mehta T."/>
            <person name="Neiman D."/>
            <person name="Pearson M."/>
            <person name="Roberts A."/>
            <person name="Saif S."/>
            <person name="Shea T."/>
            <person name="Shenoy N."/>
            <person name="Sisk P."/>
            <person name="Stolte C."/>
            <person name="Sykes S."/>
            <person name="Walk T."/>
            <person name="White J."/>
            <person name="Yandava C."/>
            <person name="Haas B."/>
            <person name="Nusbaum C."/>
            <person name="Birren B."/>
        </authorList>
    </citation>
    <scope>NUCLEOTIDE SEQUENCE</scope>
    <source>
        <strain evidence="9">R3-111a-1</strain>
    </source>
</reference>
<feature type="compositionally biased region" description="Basic and acidic residues" evidence="6">
    <location>
        <begin position="1"/>
        <end position="12"/>
    </location>
</feature>
<evidence type="ECO:0000256" key="7">
    <source>
        <dbReference type="SAM" id="Phobius"/>
    </source>
</evidence>